<keyword evidence="3" id="KW-0418">Kinase</keyword>
<dbReference type="SUPFAM" id="SSF48371">
    <property type="entry name" value="ARM repeat"/>
    <property type="match status" value="1"/>
</dbReference>
<feature type="domain" description="PIK helical" evidence="7">
    <location>
        <begin position="927"/>
        <end position="1097"/>
    </location>
</feature>
<feature type="compositionally biased region" description="Polar residues" evidence="5">
    <location>
        <begin position="108"/>
        <end position="117"/>
    </location>
</feature>
<dbReference type="SMART" id="SM00146">
    <property type="entry name" value="PI3Kc"/>
    <property type="match status" value="1"/>
</dbReference>
<dbReference type="Pfam" id="PF00454">
    <property type="entry name" value="PI3_PI4_kinase"/>
    <property type="match status" value="1"/>
</dbReference>
<feature type="compositionally biased region" description="Polar residues" evidence="5">
    <location>
        <begin position="1"/>
        <end position="19"/>
    </location>
</feature>
<dbReference type="InterPro" id="IPR018936">
    <property type="entry name" value="PI3/4_kinase_CS"/>
</dbReference>
<feature type="region of interest" description="Disordered" evidence="5">
    <location>
        <begin position="368"/>
        <end position="425"/>
    </location>
</feature>
<evidence type="ECO:0000256" key="3">
    <source>
        <dbReference type="ARBA" id="ARBA00022777"/>
    </source>
</evidence>
<keyword evidence="10" id="KW-1185">Reference proteome</keyword>
<dbReference type="Proteomes" id="UP001217089">
    <property type="component" value="Unassembled WGS sequence"/>
</dbReference>
<evidence type="ECO:0000256" key="4">
    <source>
        <dbReference type="ARBA" id="ARBA00022840"/>
    </source>
</evidence>
<dbReference type="PROSITE" id="PS51546">
    <property type="entry name" value="PI3K_RBD"/>
    <property type="match status" value="1"/>
</dbReference>
<dbReference type="InterPro" id="IPR035892">
    <property type="entry name" value="C2_domain_sf"/>
</dbReference>
<dbReference type="SMART" id="SM00145">
    <property type="entry name" value="PI3Ka"/>
    <property type="match status" value="1"/>
</dbReference>
<dbReference type="PANTHER" id="PTHR10048">
    <property type="entry name" value="PHOSPHATIDYLINOSITOL KINASE"/>
    <property type="match status" value="1"/>
</dbReference>
<keyword evidence="2" id="KW-0547">Nucleotide-binding</keyword>
<gene>
    <name evidence="9" type="ORF">KUTeg_023215</name>
</gene>
<dbReference type="SUPFAM" id="SSF54236">
    <property type="entry name" value="Ubiquitin-like"/>
    <property type="match status" value="1"/>
</dbReference>
<dbReference type="SUPFAM" id="SSF49562">
    <property type="entry name" value="C2 domain (Calcium/lipid-binding domain, CaLB)"/>
    <property type="match status" value="1"/>
</dbReference>
<name>A0ABQ9E6R9_TEGGR</name>
<dbReference type="InterPro" id="IPR000341">
    <property type="entry name" value="PI3K_Ras-bd_dom"/>
</dbReference>
<evidence type="ECO:0000259" key="7">
    <source>
        <dbReference type="PROSITE" id="PS51545"/>
    </source>
</evidence>
<evidence type="ECO:0000256" key="5">
    <source>
        <dbReference type="SAM" id="MobiDB-lite"/>
    </source>
</evidence>
<feature type="compositionally biased region" description="Polar residues" evidence="5">
    <location>
        <begin position="472"/>
        <end position="490"/>
    </location>
</feature>
<dbReference type="InterPro" id="IPR001263">
    <property type="entry name" value="PI3K_accessory_dom"/>
</dbReference>
<dbReference type="SMART" id="SM00144">
    <property type="entry name" value="PI3K_rbd"/>
    <property type="match status" value="1"/>
</dbReference>
<dbReference type="Gene3D" id="3.30.1010.10">
    <property type="entry name" value="Phosphatidylinositol 3-kinase Catalytic Subunit, Chain A, domain 4"/>
    <property type="match status" value="1"/>
</dbReference>
<evidence type="ECO:0000313" key="9">
    <source>
        <dbReference type="EMBL" id="KAJ8299155.1"/>
    </source>
</evidence>
<evidence type="ECO:0000313" key="10">
    <source>
        <dbReference type="Proteomes" id="UP001217089"/>
    </source>
</evidence>
<dbReference type="InterPro" id="IPR042236">
    <property type="entry name" value="PI3K_accessory_sf"/>
</dbReference>
<dbReference type="PROSITE" id="PS50290">
    <property type="entry name" value="PI3_4_KINASE_3"/>
    <property type="match status" value="1"/>
</dbReference>
<sequence>MQFNISRSADPWNQSQQKVEQMDTPYLLPPPPIPPRPKTRQIASNNNLKNEPPGLPTAHFYRADSAWGGSSTSSEDRQFSNNTYQIPKNAWGIPEPQIPKISSSSSSMNQPIGSNWNRSHHPNLNDMFSDDFFMSKMPTPTPFKVADAFKPQSGSSKSDRGCTSDSNSPEFVDVSQKQKSQGPPLISLSPPGTLKPRIGEDGFQQITYSMDLEGIDFSGSVENSLTDEKRSLSSSAENLPSSNKTALYPDISHAFKEVRQDEVAKYTNLSHHQAFPQPSHNFAFTSNSNNGLHYGWNPEIFIGQTNTANNSGQQIHVQNQPSFHNATYTGSEYQWGFHNNVKNASTNPFHQRPQSCFTNNFGSFVTDSNHIQRSSSHSEFEGLRSEPNPSIQNNDMSFDPYSEFENGNFSPVEGKPPRARKSSDLMEFSGPSETEYMSLDCFDPLYEKARRESVSSKDSLPQYSFSEPIMSPGSTGTVGTKYENLSSSPKPSLYPNIPHEISDEDLNTKQSYMDRGSCDDFIKHNDSLENFLQDDRIERKNSNERPPRPDRWNSRDAAYEKLRKRMFVDEESEAFCQMVAKLKSGYKSSDKKINRGYIVSPMCENKQPAILVELVIETVIYNHLHIDHQQNLSARDFILKVYDKSEYLLNDTTLSKYEYVLNCLTLDQDIKFFLMRREDVALPFLRTRTAGDFNGHILHTSRETQGPCFKVGLKHMECINESDLIQSRGLSQAVKAICITLAKIETIDVTKTLARAENIIAQLMSHSSDNYQNYTNEISEQDTKLAIRMYCRTFHTDFHLGPAFTYIERQDVTAIDDNFILHIATAHRIPMTWNNKETRLCITLCGVKNLSVNPNANDNTKVVSGLGSVTIQLYNSKGHMIRGSHLIPLKMYTTADPLTPFCSVLEPDSVLLQVNFPDFGKQIVFPEVSEKKFQSTVTRHTGHYKGSDGKGLCQADELGILWQYRHHLHDYPNLLPWILQGSSNWDWTCLSDTYSLLRDWTDLDPMQALELLLPQMTAVQTLKKMSTDELIDFIPQLIQALKYESYHASALSELLLEQSCRSIRFAHQLLKGAAQDSTYKHRYELMFVALVSVAGDALYQEFRKQEELVKILTTAAEKVQVSKDKDSVLKRELQGLYELFCDKGSVLLPYNPGLEVSGIDMQVGDDLRQDTLTMQMIKIMNRLWLKEGLDLKMITFSCLATGPKRGLVELITESDTLRKIQVSYGVTGSFKDRPIKEWLQKHNPTELEYQKAVENFTCSCAGYCVATYVLGICDRHNDNIMLKQSGHMFHIDFNKFLGDAQKFINFKRDRVPFVLTSDMAFVINNGEKRSDRFQRFVDMCCEAFNVLRKNANLFLNLMLENSLKSVFTQFNFFIHNLAQLKFSSHQEGALLSFVPKTYSVNTDGKLKKVHVYGYQKRYTPEKHYVERENQNVPTYIFRHHYEFAEFRNKLAELYPKISWTPMSGRLRKTNKKKNKNCEEYNTSYI</sequence>
<dbReference type="PANTHER" id="PTHR10048:SF14">
    <property type="entry name" value="LD28067P"/>
    <property type="match status" value="1"/>
</dbReference>
<dbReference type="InterPro" id="IPR029071">
    <property type="entry name" value="Ubiquitin-like_domsf"/>
</dbReference>
<feature type="domain" description="PI3K-RBD" evidence="8">
    <location>
        <begin position="579"/>
        <end position="676"/>
    </location>
</feature>
<dbReference type="Gene3D" id="3.30.1520.10">
    <property type="entry name" value="Phox-like domain"/>
    <property type="match status" value="1"/>
</dbReference>
<evidence type="ECO:0000259" key="6">
    <source>
        <dbReference type="PROSITE" id="PS50290"/>
    </source>
</evidence>
<feature type="compositionally biased region" description="Polar residues" evidence="5">
    <location>
        <begin position="163"/>
        <end position="181"/>
    </location>
</feature>
<feature type="region of interest" description="Disordered" evidence="5">
    <location>
        <begin position="144"/>
        <end position="198"/>
    </location>
</feature>
<accession>A0ABQ9E6R9</accession>
<dbReference type="Pfam" id="PF00794">
    <property type="entry name" value="PI3K_rbd"/>
    <property type="match status" value="1"/>
</dbReference>
<dbReference type="PROSITE" id="PS00916">
    <property type="entry name" value="PI3_4_KINASE_2"/>
    <property type="match status" value="1"/>
</dbReference>
<feature type="region of interest" description="Disordered" evidence="5">
    <location>
        <begin position="534"/>
        <end position="555"/>
    </location>
</feature>
<dbReference type="Gene3D" id="1.25.40.70">
    <property type="entry name" value="Phosphatidylinositol 3-kinase, accessory domain (PIK)"/>
    <property type="match status" value="1"/>
</dbReference>
<dbReference type="Gene3D" id="2.60.40.150">
    <property type="entry name" value="C2 domain"/>
    <property type="match status" value="1"/>
</dbReference>
<dbReference type="Pfam" id="PF00613">
    <property type="entry name" value="PI3Ka"/>
    <property type="match status" value="1"/>
</dbReference>
<dbReference type="InterPro" id="IPR036940">
    <property type="entry name" value="PI3/4_kinase_cat_sf"/>
</dbReference>
<dbReference type="Gene3D" id="3.10.20.90">
    <property type="entry name" value="Phosphatidylinositol 3-kinase Catalytic Subunit, Chain A, domain 1"/>
    <property type="match status" value="1"/>
</dbReference>
<feature type="domain" description="PI3K/PI4K catalytic" evidence="6">
    <location>
        <begin position="1136"/>
        <end position="1406"/>
    </location>
</feature>
<dbReference type="InterPro" id="IPR011009">
    <property type="entry name" value="Kinase-like_dom_sf"/>
</dbReference>
<feature type="region of interest" description="Disordered" evidence="5">
    <location>
        <begin position="452"/>
        <end position="497"/>
    </location>
</feature>
<dbReference type="InterPro" id="IPR000403">
    <property type="entry name" value="PI3/4_kinase_cat_dom"/>
</dbReference>
<dbReference type="InterPro" id="IPR036871">
    <property type="entry name" value="PX_dom_sf"/>
</dbReference>
<feature type="region of interest" description="Disordered" evidence="5">
    <location>
        <begin position="101"/>
        <end position="121"/>
    </location>
</feature>
<keyword evidence="4" id="KW-0067">ATP-binding</keyword>
<proteinExistence type="predicted"/>
<evidence type="ECO:0000256" key="2">
    <source>
        <dbReference type="ARBA" id="ARBA00022741"/>
    </source>
</evidence>
<evidence type="ECO:0008006" key="11">
    <source>
        <dbReference type="Google" id="ProtNLM"/>
    </source>
</evidence>
<protein>
    <recommendedName>
        <fullName evidence="11">Phosphatidylinositol-4-phosphate 3-kinase</fullName>
    </recommendedName>
</protein>
<keyword evidence="1" id="KW-0808">Transferase</keyword>
<feature type="compositionally biased region" description="Pro residues" evidence="5">
    <location>
        <begin position="27"/>
        <end position="36"/>
    </location>
</feature>
<evidence type="ECO:0000256" key="1">
    <source>
        <dbReference type="ARBA" id="ARBA00022679"/>
    </source>
</evidence>
<dbReference type="PROSITE" id="PS51545">
    <property type="entry name" value="PIK_HELICAL"/>
    <property type="match status" value="1"/>
</dbReference>
<comment type="caution">
    <text evidence="9">The sequence shown here is derived from an EMBL/GenBank/DDBJ whole genome shotgun (WGS) entry which is preliminary data.</text>
</comment>
<dbReference type="InterPro" id="IPR016024">
    <property type="entry name" value="ARM-type_fold"/>
</dbReference>
<feature type="compositionally biased region" description="Polar residues" evidence="5">
    <location>
        <begin position="456"/>
        <end position="465"/>
    </location>
</feature>
<dbReference type="EMBL" id="JARBDR010000921">
    <property type="protein sequence ID" value="KAJ8299155.1"/>
    <property type="molecule type" value="Genomic_DNA"/>
</dbReference>
<dbReference type="SUPFAM" id="SSF56112">
    <property type="entry name" value="Protein kinase-like (PK-like)"/>
    <property type="match status" value="1"/>
</dbReference>
<dbReference type="InterPro" id="IPR015433">
    <property type="entry name" value="PI3/4_kinase"/>
</dbReference>
<dbReference type="Gene3D" id="1.10.1070.11">
    <property type="entry name" value="Phosphatidylinositol 3-/4-kinase, catalytic domain"/>
    <property type="match status" value="1"/>
</dbReference>
<reference evidence="9 10" key="1">
    <citation type="submission" date="2022-12" db="EMBL/GenBank/DDBJ databases">
        <title>Chromosome-level genome of Tegillarca granosa.</title>
        <authorList>
            <person name="Kim J."/>
        </authorList>
    </citation>
    <scope>NUCLEOTIDE SEQUENCE [LARGE SCALE GENOMIC DNA]</scope>
    <source>
        <strain evidence="9">Teg-2019</strain>
        <tissue evidence="9">Adductor muscle</tissue>
    </source>
</reference>
<feature type="compositionally biased region" description="Polar residues" evidence="5">
    <location>
        <begin position="68"/>
        <end position="79"/>
    </location>
</feature>
<organism evidence="9 10">
    <name type="scientific">Tegillarca granosa</name>
    <name type="common">Malaysian cockle</name>
    <name type="synonym">Anadara granosa</name>
    <dbReference type="NCBI Taxonomy" id="220873"/>
    <lineage>
        <taxon>Eukaryota</taxon>
        <taxon>Metazoa</taxon>
        <taxon>Spiralia</taxon>
        <taxon>Lophotrochozoa</taxon>
        <taxon>Mollusca</taxon>
        <taxon>Bivalvia</taxon>
        <taxon>Autobranchia</taxon>
        <taxon>Pteriomorphia</taxon>
        <taxon>Arcoida</taxon>
        <taxon>Arcoidea</taxon>
        <taxon>Arcidae</taxon>
        <taxon>Tegillarca</taxon>
    </lineage>
</organism>
<evidence type="ECO:0000259" key="8">
    <source>
        <dbReference type="PROSITE" id="PS51546"/>
    </source>
</evidence>
<feature type="region of interest" description="Disordered" evidence="5">
    <location>
        <begin position="1"/>
        <end position="79"/>
    </location>
</feature>
<feature type="compositionally biased region" description="Polar residues" evidence="5">
    <location>
        <begin position="387"/>
        <end position="396"/>
    </location>
</feature>